<name>A0A1R3JMB1_9ROSI</name>
<dbReference type="Pfam" id="PF02892">
    <property type="entry name" value="zf-BED"/>
    <property type="match status" value="1"/>
</dbReference>
<evidence type="ECO:0000256" key="2">
    <source>
        <dbReference type="ARBA" id="ARBA00022723"/>
    </source>
</evidence>
<keyword evidence="7" id="KW-0804">Transcription</keyword>
<evidence type="ECO:0000256" key="1">
    <source>
        <dbReference type="ARBA" id="ARBA00004123"/>
    </source>
</evidence>
<dbReference type="InterPro" id="IPR008906">
    <property type="entry name" value="HATC_C_dom"/>
</dbReference>
<keyword evidence="2" id="KW-0479">Metal-binding</keyword>
<keyword evidence="6" id="KW-0238">DNA-binding</keyword>
<dbReference type="STRING" id="93759.A0A1R3JMB1"/>
<dbReference type="PANTHER" id="PTHR46481">
    <property type="entry name" value="ZINC FINGER BED DOMAIN-CONTAINING PROTEIN 4"/>
    <property type="match status" value="1"/>
</dbReference>
<evidence type="ECO:0000256" key="10">
    <source>
        <dbReference type="SAM" id="MobiDB-lite"/>
    </source>
</evidence>
<keyword evidence="13" id="KW-1185">Reference proteome</keyword>
<dbReference type="GO" id="GO:0003677">
    <property type="term" value="F:DNA binding"/>
    <property type="evidence" value="ECO:0007669"/>
    <property type="project" value="UniProtKB-KW"/>
</dbReference>
<feature type="domain" description="BED-type" evidence="11">
    <location>
        <begin position="67"/>
        <end position="133"/>
    </location>
</feature>
<evidence type="ECO:0000256" key="3">
    <source>
        <dbReference type="ARBA" id="ARBA00022771"/>
    </source>
</evidence>
<evidence type="ECO:0000256" key="4">
    <source>
        <dbReference type="ARBA" id="ARBA00022833"/>
    </source>
</evidence>
<dbReference type="OrthoDB" id="2692378at2759"/>
<feature type="region of interest" description="Disordered" evidence="10">
    <location>
        <begin position="28"/>
        <end position="51"/>
    </location>
</feature>
<accession>A0A1R3JMB1</accession>
<dbReference type="PROSITE" id="PS50808">
    <property type="entry name" value="ZF_BED"/>
    <property type="match status" value="1"/>
</dbReference>
<keyword evidence="8" id="KW-0539">Nucleus</keyword>
<evidence type="ECO:0000256" key="7">
    <source>
        <dbReference type="ARBA" id="ARBA00023163"/>
    </source>
</evidence>
<proteinExistence type="predicted"/>
<dbReference type="SUPFAM" id="SSF53098">
    <property type="entry name" value="Ribonuclease H-like"/>
    <property type="match status" value="1"/>
</dbReference>
<evidence type="ECO:0000259" key="11">
    <source>
        <dbReference type="PROSITE" id="PS50808"/>
    </source>
</evidence>
<sequence>MDRIDSPRDIQVDVEYDSSQEAAILTQVNSSTQQQEPTVATAGQGTSSNPSKFLVVNETENVTKKRALTSNVWNHATKFDSETGYPMARCNYCPKMFKVHSKLNGISSLRSHVLGCAKNPSVIEAKERNAKQTKLMVRNQEGEGMAFKELMALVCPKFTVPSRWTVARDCYSLYNNAKKELKHQIKAANSLKEMFEEYSKALTPSSVSEASGSAQRKYTTSGSDDFMGVGAEIGLNAMEFFMQHQKKSGFLFKKSELDIYLADEPDKVTEADFDVLLWWKVNSPRFLILSSLAKDVLVVPVSTVASESAFSTGGRVFDLFRSSLLPKHVQALVCGQDWLKQASEFDPAEHSDEQAHLDKLPLDLKDANIDN</sequence>
<evidence type="ECO:0000256" key="8">
    <source>
        <dbReference type="ARBA" id="ARBA00023242"/>
    </source>
</evidence>
<dbReference type="InterPro" id="IPR012337">
    <property type="entry name" value="RNaseH-like_sf"/>
</dbReference>
<keyword evidence="4" id="KW-0862">Zinc</keyword>
<comment type="subcellular location">
    <subcellularLocation>
        <location evidence="1">Nucleus</location>
    </subcellularLocation>
</comment>
<gene>
    <name evidence="12" type="ORF">COLO4_15591</name>
</gene>
<evidence type="ECO:0000256" key="9">
    <source>
        <dbReference type="PROSITE-ProRule" id="PRU00027"/>
    </source>
</evidence>
<dbReference type="Proteomes" id="UP000187203">
    <property type="component" value="Unassembled WGS sequence"/>
</dbReference>
<keyword evidence="5" id="KW-0805">Transcription regulation</keyword>
<dbReference type="EMBL" id="AWUE01015732">
    <property type="protein sequence ID" value="OMO95955.1"/>
    <property type="molecule type" value="Genomic_DNA"/>
</dbReference>
<dbReference type="InterPro" id="IPR052035">
    <property type="entry name" value="ZnF_BED_domain_contain"/>
</dbReference>
<dbReference type="AlphaFoldDB" id="A0A1R3JMB1"/>
<evidence type="ECO:0000313" key="12">
    <source>
        <dbReference type="EMBL" id="OMO95955.1"/>
    </source>
</evidence>
<protein>
    <submittedName>
        <fullName evidence="12">Zinc finger, BED-type</fullName>
    </submittedName>
</protein>
<dbReference type="SMART" id="SM00614">
    <property type="entry name" value="ZnF_BED"/>
    <property type="match status" value="1"/>
</dbReference>
<dbReference type="GO" id="GO:0046983">
    <property type="term" value="F:protein dimerization activity"/>
    <property type="evidence" value="ECO:0007669"/>
    <property type="project" value="InterPro"/>
</dbReference>
<keyword evidence="3 9" id="KW-0863">Zinc-finger</keyword>
<dbReference type="InterPro" id="IPR003656">
    <property type="entry name" value="Znf_BED"/>
</dbReference>
<comment type="caution">
    <text evidence="12">The sequence shown here is derived from an EMBL/GenBank/DDBJ whole genome shotgun (WGS) entry which is preliminary data.</text>
</comment>
<dbReference type="GO" id="GO:0005634">
    <property type="term" value="C:nucleus"/>
    <property type="evidence" value="ECO:0007669"/>
    <property type="project" value="UniProtKB-SubCell"/>
</dbReference>
<evidence type="ECO:0000256" key="5">
    <source>
        <dbReference type="ARBA" id="ARBA00023015"/>
    </source>
</evidence>
<reference evidence="13" key="1">
    <citation type="submission" date="2013-09" db="EMBL/GenBank/DDBJ databases">
        <title>Corchorus olitorius genome sequencing.</title>
        <authorList>
            <person name="Alam M."/>
            <person name="Haque M.S."/>
            <person name="Islam M.S."/>
            <person name="Emdad E.M."/>
            <person name="Islam M.M."/>
            <person name="Ahmed B."/>
            <person name="Halim A."/>
            <person name="Hossen Q.M.M."/>
            <person name="Hossain M.Z."/>
            <person name="Ahmed R."/>
            <person name="Khan M.M."/>
            <person name="Islam R."/>
            <person name="Rashid M.M."/>
            <person name="Khan S.A."/>
            <person name="Rahman M.S."/>
            <person name="Alam M."/>
            <person name="Yahiya A.S."/>
            <person name="Khan M.S."/>
            <person name="Azam M.S."/>
            <person name="Haque T."/>
            <person name="Lashkar M.Z.H."/>
            <person name="Akhand A.I."/>
            <person name="Morshed G."/>
            <person name="Roy S."/>
            <person name="Uddin K.S."/>
            <person name="Rabeya T."/>
            <person name="Hossain A.S."/>
            <person name="Chowdhury A."/>
            <person name="Snigdha A.R."/>
            <person name="Mortoza M.S."/>
            <person name="Matin S.A."/>
            <person name="Hoque S.M.E."/>
            <person name="Islam M.K."/>
            <person name="Roy D.K."/>
            <person name="Haider R."/>
            <person name="Moosa M.M."/>
            <person name="Elias S.M."/>
            <person name="Hasan A.M."/>
            <person name="Jahan S."/>
            <person name="Shafiuddin M."/>
            <person name="Mahmood N."/>
            <person name="Shommy N.S."/>
        </authorList>
    </citation>
    <scope>NUCLEOTIDE SEQUENCE [LARGE SCALE GENOMIC DNA]</scope>
    <source>
        <strain evidence="13">cv. O-4</strain>
    </source>
</reference>
<organism evidence="12 13">
    <name type="scientific">Corchorus olitorius</name>
    <dbReference type="NCBI Taxonomy" id="93759"/>
    <lineage>
        <taxon>Eukaryota</taxon>
        <taxon>Viridiplantae</taxon>
        <taxon>Streptophyta</taxon>
        <taxon>Embryophyta</taxon>
        <taxon>Tracheophyta</taxon>
        <taxon>Spermatophyta</taxon>
        <taxon>Magnoliopsida</taxon>
        <taxon>eudicotyledons</taxon>
        <taxon>Gunneridae</taxon>
        <taxon>Pentapetalae</taxon>
        <taxon>rosids</taxon>
        <taxon>malvids</taxon>
        <taxon>Malvales</taxon>
        <taxon>Malvaceae</taxon>
        <taxon>Grewioideae</taxon>
        <taxon>Apeibeae</taxon>
        <taxon>Corchorus</taxon>
    </lineage>
</organism>
<evidence type="ECO:0000313" key="13">
    <source>
        <dbReference type="Proteomes" id="UP000187203"/>
    </source>
</evidence>
<dbReference type="PANTHER" id="PTHR46481:SF10">
    <property type="entry name" value="ZINC FINGER BED DOMAIN-CONTAINING PROTEIN 39"/>
    <property type="match status" value="1"/>
</dbReference>
<evidence type="ECO:0000256" key="6">
    <source>
        <dbReference type="ARBA" id="ARBA00023125"/>
    </source>
</evidence>
<dbReference type="Pfam" id="PF05699">
    <property type="entry name" value="Dimer_Tnp_hAT"/>
    <property type="match status" value="1"/>
</dbReference>
<dbReference type="GO" id="GO:0008270">
    <property type="term" value="F:zinc ion binding"/>
    <property type="evidence" value="ECO:0007669"/>
    <property type="project" value="UniProtKB-KW"/>
</dbReference>